<protein>
    <submittedName>
        <fullName evidence="2">MYXO-CTERM domain-containing protein</fullName>
    </submittedName>
</protein>
<keyword evidence="1" id="KW-0732">Signal</keyword>
<organism evidence="2 3">
    <name type="scientific">Chitinivorax tropicus</name>
    <dbReference type="NCBI Taxonomy" id="714531"/>
    <lineage>
        <taxon>Bacteria</taxon>
        <taxon>Pseudomonadati</taxon>
        <taxon>Pseudomonadota</taxon>
        <taxon>Betaproteobacteria</taxon>
        <taxon>Chitinivorax</taxon>
    </lineage>
</organism>
<evidence type="ECO:0000313" key="3">
    <source>
        <dbReference type="Proteomes" id="UP000575898"/>
    </source>
</evidence>
<keyword evidence="3" id="KW-1185">Reference proteome</keyword>
<reference evidence="2 3" key="1">
    <citation type="submission" date="2020-08" db="EMBL/GenBank/DDBJ databases">
        <title>Genomic Encyclopedia of Type Strains, Phase IV (KMG-IV): sequencing the most valuable type-strain genomes for metagenomic binning, comparative biology and taxonomic classification.</title>
        <authorList>
            <person name="Goeker M."/>
        </authorList>
    </citation>
    <scope>NUCLEOTIDE SEQUENCE [LARGE SCALE GENOMIC DNA]</scope>
    <source>
        <strain evidence="2 3">DSM 27165</strain>
    </source>
</reference>
<accession>A0A840MJQ2</accession>
<proteinExistence type="predicted"/>
<name>A0A840MJQ2_9PROT</name>
<comment type="caution">
    <text evidence="2">The sequence shown here is derived from an EMBL/GenBank/DDBJ whole genome shotgun (WGS) entry which is preliminary data.</text>
</comment>
<dbReference type="EMBL" id="JACHHY010000001">
    <property type="protein sequence ID" value="MBB5016922.1"/>
    <property type="molecule type" value="Genomic_DNA"/>
</dbReference>
<evidence type="ECO:0000256" key="1">
    <source>
        <dbReference type="SAM" id="SignalP"/>
    </source>
</evidence>
<dbReference type="RefSeq" id="WP_184033875.1">
    <property type="nucleotide sequence ID" value="NZ_JACHHY010000001.1"/>
</dbReference>
<dbReference type="Proteomes" id="UP000575898">
    <property type="component" value="Unassembled WGS sequence"/>
</dbReference>
<feature type="signal peptide" evidence="1">
    <location>
        <begin position="1"/>
        <end position="38"/>
    </location>
</feature>
<gene>
    <name evidence="2" type="ORF">HNQ59_000184</name>
</gene>
<dbReference type="AlphaFoldDB" id="A0A840MJQ2"/>
<feature type="chain" id="PRO_5032559018" evidence="1">
    <location>
        <begin position="39"/>
        <end position="281"/>
    </location>
</feature>
<sequence length="281" mass="29756">MHENIRPWAELRQRSNLQRLCMAVSASLFVLSAPIAQAGAVVLYNQNFEKPVGFVDNGGDVNALSSVNQLYPNQPQGFTFAQQFTVETLRVGGTQAWAAAQGGKGGFKDPQGIAGSYVLGMLSSRQDDLLGLAFNVGNNHFLNFRLNISSIDLNAHGGPFVPTGGQAPVFRLSLFDNPSGQAGIGGGKLLDSEDITGLVAPNKWTFNWSELTVALDAIGNTNGNVLLQIDLLKGGYAALDNLRIAASNEAGNVGTVNEPAPLLLAALGLAALGWQRRRKIA</sequence>
<evidence type="ECO:0000313" key="2">
    <source>
        <dbReference type="EMBL" id="MBB5016922.1"/>
    </source>
</evidence>